<reference evidence="1 2" key="1">
    <citation type="submission" date="2020-05" db="EMBL/GenBank/DDBJ databases">
        <title>WGS assembly of Panicum virgatum.</title>
        <authorList>
            <person name="Lovell J.T."/>
            <person name="Jenkins J."/>
            <person name="Shu S."/>
            <person name="Juenger T.E."/>
            <person name="Schmutz J."/>
        </authorList>
    </citation>
    <scope>NUCLEOTIDE SEQUENCE [LARGE SCALE GENOMIC DNA]</scope>
    <source>
        <strain evidence="2">cv. AP13</strain>
    </source>
</reference>
<proteinExistence type="predicted"/>
<dbReference type="EMBL" id="CM029040">
    <property type="protein sequence ID" value="KAG2636919.1"/>
    <property type="molecule type" value="Genomic_DNA"/>
</dbReference>
<accession>A0A8T0W085</accession>
<keyword evidence="2" id="KW-1185">Reference proteome</keyword>
<dbReference type="SUPFAM" id="SSF81383">
    <property type="entry name" value="F-box domain"/>
    <property type="match status" value="1"/>
</dbReference>
<dbReference type="InterPro" id="IPR036047">
    <property type="entry name" value="F-box-like_dom_sf"/>
</dbReference>
<gene>
    <name evidence="1" type="ORF">PVAP13_2NG494200</name>
</gene>
<evidence type="ECO:0008006" key="3">
    <source>
        <dbReference type="Google" id="ProtNLM"/>
    </source>
</evidence>
<dbReference type="AlphaFoldDB" id="A0A8T0W085"/>
<evidence type="ECO:0000313" key="1">
    <source>
        <dbReference type="EMBL" id="KAG2636919.1"/>
    </source>
</evidence>
<dbReference type="InterPro" id="IPR055312">
    <property type="entry name" value="FBL15-like"/>
</dbReference>
<evidence type="ECO:0000313" key="2">
    <source>
        <dbReference type="Proteomes" id="UP000823388"/>
    </source>
</evidence>
<comment type="caution">
    <text evidence="1">The sequence shown here is derived from an EMBL/GenBank/DDBJ whole genome shotgun (WGS) entry which is preliminary data.</text>
</comment>
<organism evidence="1 2">
    <name type="scientific">Panicum virgatum</name>
    <name type="common">Blackwell switchgrass</name>
    <dbReference type="NCBI Taxonomy" id="38727"/>
    <lineage>
        <taxon>Eukaryota</taxon>
        <taxon>Viridiplantae</taxon>
        <taxon>Streptophyta</taxon>
        <taxon>Embryophyta</taxon>
        <taxon>Tracheophyta</taxon>
        <taxon>Spermatophyta</taxon>
        <taxon>Magnoliopsida</taxon>
        <taxon>Liliopsida</taxon>
        <taxon>Poales</taxon>
        <taxon>Poaceae</taxon>
        <taxon>PACMAD clade</taxon>
        <taxon>Panicoideae</taxon>
        <taxon>Panicodae</taxon>
        <taxon>Paniceae</taxon>
        <taxon>Panicinae</taxon>
        <taxon>Panicum</taxon>
        <taxon>Panicum sect. Hiantes</taxon>
    </lineage>
</organism>
<sequence length="457" mass="50041">MQLEMDQSLVDRISALPDDVLHGILAGVGCVRSAARTSILSRRWRGLWTGIDTVTIRDLAPDAIHAALARLARPAVAALDIHVSVPRQGLQPADVDSLLAAAAGLSPAKLAVAIPGRSLGGDADVSLPLPRLDATESLGLEVRGVLFVSPPGLEFPKLETLSLAACAMDLAAMVPRCPKLRVLRVTKAPSPVYKIEFLSASLEEFAGSTLRQFAIDIAAPALKKLTVACNMGTDDTLGSLSFVAPMVEEISIKCWYFSMRVDLFRELWRVVFLGIRPVEGGDGAPALVLPRAHVMSLQIIMSTRFPESTFTEEMEKIPVPFVTVLELKIGSRGHVFGPLLLYLLGIYPAVQKLVIILLEPQPNVEDTCFRRRCYCEKPNRAWSDETVSLISLREVEIKGLRGSYHEVDFLRLIFRSAPLLQRVTVKLCSAIIPDNDWYNTILDTFEEHPAVSCTVCL</sequence>
<name>A0A8T0W085_PANVG</name>
<dbReference type="Proteomes" id="UP000823388">
    <property type="component" value="Chromosome 2N"/>
</dbReference>
<protein>
    <recommendedName>
        <fullName evidence="3">FBD domain-containing protein</fullName>
    </recommendedName>
</protein>
<dbReference type="PANTHER" id="PTHR34709">
    <property type="entry name" value="OS10G0396666 PROTEIN"/>
    <property type="match status" value="1"/>
</dbReference>
<dbReference type="PANTHER" id="PTHR34709:SF62">
    <property type="entry name" value="OS12G0545400 PROTEIN"/>
    <property type="match status" value="1"/>
</dbReference>